<evidence type="ECO:0000256" key="4">
    <source>
        <dbReference type="ARBA" id="ARBA00023136"/>
    </source>
</evidence>
<feature type="transmembrane region" description="Helical" evidence="5">
    <location>
        <begin position="246"/>
        <end position="264"/>
    </location>
</feature>
<protein>
    <submittedName>
        <fullName evidence="7">EamA domain-containing membrane protein RarD</fullName>
    </submittedName>
</protein>
<dbReference type="InterPro" id="IPR050638">
    <property type="entry name" value="AA-Vitamin_Transporters"/>
</dbReference>
<dbReference type="Pfam" id="PF00892">
    <property type="entry name" value="EamA"/>
    <property type="match status" value="2"/>
</dbReference>
<dbReference type="PANTHER" id="PTHR32322:SF9">
    <property type="entry name" value="AMINO-ACID METABOLITE EFFLUX PUMP-RELATED"/>
    <property type="match status" value="1"/>
</dbReference>
<proteinExistence type="predicted"/>
<keyword evidence="3 5" id="KW-1133">Transmembrane helix</keyword>
<evidence type="ECO:0000259" key="6">
    <source>
        <dbReference type="Pfam" id="PF00892"/>
    </source>
</evidence>
<feature type="transmembrane region" description="Helical" evidence="5">
    <location>
        <begin position="66"/>
        <end position="87"/>
    </location>
</feature>
<evidence type="ECO:0000256" key="3">
    <source>
        <dbReference type="ARBA" id="ARBA00022989"/>
    </source>
</evidence>
<accession>A0A3M0C4R0</accession>
<feature type="transmembrane region" description="Helical" evidence="5">
    <location>
        <begin position="93"/>
        <end position="114"/>
    </location>
</feature>
<gene>
    <name evidence="7" type="ORF">BXY39_2370</name>
</gene>
<dbReference type="InterPro" id="IPR037185">
    <property type="entry name" value="EmrE-like"/>
</dbReference>
<keyword evidence="4 5" id="KW-0472">Membrane</keyword>
<feature type="transmembrane region" description="Helical" evidence="5">
    <location>
        <begin position="150"/>
        <end position="169"/>
    </location>
</feature>
<evidence type="ECO:0000256" key="2">
    <source>
        <dbReference type="ARBA" id="ARBA00022692"/>
    </source>
</evidence>
<reference evidence="7 8" key="1">
    <citation type="submission" date="2018-10" db="EMBL/GenBank/DDBJ databases">
        <title>Genomic Encyclopedia of Archaeal and Bacterial Type Strains, Phase II (KMG-II): from individual species to whole genera.</title>
        <authorList>
            <person name="Goeker M."/>
        </authorList>
    </citation>
    <scope>NUCLEOTIDE SEQUENCE [LARGE SCALE GENOMIC DNA]</scope>
    <source>
        <strain evidence="7 8">DSM 25217</strain>
    </source>
</reference>
<feature type="transmembrane region" description="Helical" evidence="5">
    <location>
        <begin position="33"/>
        <end position="54"/>
    </location>
</feature>
<feature type="transmembrane region" description="Helical" evidence="5">
    <location>
        <begin position="7"/>
        <end position="27"/>
    </location>
</feature>
<feature type="domain" description="EamA" evidence="6">
    <location>
        <begin position="9"/>
        <end position="138"/>
    </location>
</feature>
<feature type="transmembrane region" description="Helical" evidence="5">
    <location>
        <begin position="270"/>
        <end position="287"/>
    </location>
</feature>
<dbReference type="EMBL" id="REFR01000012">
    <property type="protein sequence ID" value="RMB04804.1"/>
    <property type="molecule type" value="Genomic_DNA"/>
</dbReference>
<organism evidence="7 8">
    <name type="scientific">Eilatimonas milleporae</name>
    <dbReference type="NCBI Taxonomy" id="911205"/>
    <lineage>
        <taxon>Bacteria</taxon>
        <taxon>Pseudomonadati</taxon>
        <taxon>Pseudomonadota</taxon>
        <taxon>Alphaproteobacteria</taxon>
        <taxon>Kordiimonadales</taxon>
        <taxon>Kordiimonadaceae</taxon>
        <taxon>Eilatimonas</taxon>
    </lineage>
</organism>
<feature type="transmembrane region" description="Helical" evidence="5">
    <location>
        <begin position="214"/>
        <end position="234"/>
    </location>
</feature>
<dbReference type="PANTHER" id="PTHR32322">
    <property type="entry name" value="INNER MEMBRANE TRANSPORTER"/>
    <property type="match status" value="1"/>
</dbReference>
<feature type="transmembrane region" description="Helical" evidence="5">
    <location>
        <begin position="181"/>
        <end position="202"/>
    </location>
</feature>
<dbReference type="AlphaFoldDB" id="A0A3M0C4R0"/>
<keyword evidence="8" id="KW-1185">Reference proteome</keyword>
<dbReference type="GO" id="GO:0016020">
    <property type="term" value="C:membrane"/>
    <property type="evidence" value="ECO:0007669"/>
    <property type="project" value="UniProtKB-SubCell"/>
</dbReference>
<keyword evidence="2 5" id="KW-0812">Transmembrane</keyword>
<dbReference type="SUPFAM" id="SSF103481">
    <property type="entry name" value="Multidrug resistance efflux transporter EmrE"/>
    <property type="match status" value="2"/>
</dbReference>
<dbReference type="InterPro" id="IPR000620">
    <property type="entry name" value="EamA_dom"/>
</dbReference>
<evidence type="ECO:0000256" key="1">
    <source>
        <dbReference type="ARBA" id="ARBA00004141"/>
    </source>
</evidence>
<comment type="caution">
    <text evidence="7">The sequence shown here is derived from an EMBL/GenBank/DDBJ whole genome shotgun (WGS) entry which is preliminary data.</text>
</comment>
<dbReference type="FunCoup" id="A0A3M0C4R0">
    <property type="interactions" value="348"/>
</dbReference>
<evidence type="ECO:0000313" key="8">
    <source>
        <dbReference type="Proteomes" id="UP000271227"/>
    </source>
</evidence>
<dbReference type="RefSeq" id="WP_121939070.1">
    <property type="nucleotide sequence ID" value="NZ_REFR01000012.1"/>
</dbReference>
<comment type="subcellular location">
    <subcellularLocation>
        <location evidence="1">Membrane</location>
        <topology evidence="1">Multi-pass membrane protein</topology>
    </subcellularLocation>
</comment>
<dbReference type="OrthoDB" id="9810556at2"/>
<evidence type="ECO:0000313" key="7">
    <source>
        <dbReference type="EMBL" id="RMB04804.1"/>
    </source>
</evidence>
<name>A0A3M0C4R0_9PROT</name>
<dbReference type="InParanoid" id="A0A3M0C4R0"/>
<sequence length="300" mass="31588">MTLGQWGMLAMLSMIWGGSFFFIGVAVADVPPLTIVATRVLLAAMVLWLIMAALRQPMPRDPSIWGAFFCMGFLNNVLPFSLIVWGQTYISSGLASILNATTPLFTILVAGAVLADERITLGKAVGVLLGLTGVVVIVGPEAMGGMDENVLAQLAVLAAGVSYAFAGVYGRRFRTMGMTPFVTATGQVTASSVLLLPFALFVDRPWEQAVPEGPVWAALAGLGILSTAFAYILYFRLLATAGATNLLLVTFLVPVSAVLLGILFLGEHLAAGHVAGMALIASGLLVIDGRLLPRRRPSEP</sequence>
<evidence type="ECO:0000256" key="5">
    <source>
        <dbReference type="SAM" id="Phobius"/>
    </source>
</evidence>
<dbReference type="Proteomes" id="UP000271227">
    <property type="component" value="Unassembled WGS sequence"/>
</dbReference>
<feature type="domain" description="EamA" evidence="6">
    <location>
        <begin position="153"/>
        <end position="287"/>
    </location>
</feature>